<name>A0A7J9EV15_9ROSI</name>
<comment type="caution">
    <text evidence="2">The sequence shown here is derived from an EMBL/GenBank/DDBJ whole genome shotgun (WGS) entry which is preliminary data.</text>
</comment>
<dbReference type="InterPro" id="IPR053151">
    <property type="entry name" value="RNase_H-like"/>
</dbReference>
<dbReference type="EMBL" id="JABEZW010000009">
    <property type="protein sequence ID" value="MBA0776857.1"/>
    <property type="molecule type" value="Genomic_DNA"/>
</dbReference>
<dbReference type="InterPro" id="IPR002156">
    <property type="entry name" value="RNaseH_domain"/>
</dbReference>
<gene>
    <name evidence="2" type="ORF">Gotri_011799</name>
</gene>
<reference evidence="2 3" key="1">
    <citation type="journal article" date="2019" name="Genome Biol. Evol.">
        <title>Insights into the evolution of the New World diploid cottons (Gossypium, subgenus Houzingenia) based on genome sequencing.</title>
        <authorList>
            <person name="Grover C.E."/>
            <person name="Arick M.A. 2nd"/>
            <person name="Thrash A."/>
            <person name="Conover J.L."/>
            <person name="Sanders W.S."/>
            <person name="Peterson D.G."/>
            <person name="Frelichowski J.E."/>
            <person name="Scheffler J.A."/>
            <person name="Scheffler B.E."/>
            <person name="Wendel J.F."/>
        </authorList>
    </citation>
    <scope>NUCLEOTIDE SEQUENCE [LARGE SCALE GENOMIC DNA]</scope>
    <source>
        <strain evidence="2">8</strain>
        <tissue evidence="2">Leaf</tissue>
    </source>
</reference>
<dbReference type="Gene3D" id="3.30.420.10">
    <property type="entry name" value="Ribonuclease H-like superfamily/Ribonuclease H"/>
    <property type="match status" value="1"/>
</dbReference>
<protein>
    <recommendedName>
        <fullName evidence="1">RNase H type-1 domain-containing protein</fullName>
    </recommendedName>
</protein>
<dbReference type="PANTHER" id="PTHR47723">
    <property type="entry name" value="OS05G0353850 PROTEIN"/>
    <property type="match status" value="1"/>
</dbReference>
<sequence>SQANPLNSLFHSHYEGNWVHLFSDGAVARDFRNASVGRMVRDQFENWILGFNHYLGICSPLEVEFCGILDGLIVLLNKGYKRATIQTNNL</sequence>
<dbReference type="InterPro" id="IPR036397">
    <property type="entry name" value="RNaseH_sf"/>
</dbReference>
<accession>A0A7J9EV15</accession>
<dbReference type="Proteomes" id="UP000593568">
    <property type="component" value="Unassembled WGS sequence"/>
</dbReference>
<dbReference type="InterPro" id="IPR044730">
    <property type="entry name" value="RNase_H-like_dom_plant"/>
</dbReference>
<feature type="domain" description="RNase H type-1" evidence="1">
    <location>
        <begin position="23"/>
        <end position="88"/>
    </location>
</feature>
<dbReference type="GO" id="GO:0003676">
    <property type="term" value="F:nucleic acid binding"/>
    <property type="evidence" value="ECO:0007669"/>
    <property type="project" value="InterPro"/>
</dbReference>
<feature type="non-terminal residue" evidence="2">
    <location>
        <position position="1"/>
    </location>
</feature>
<feature type="non-terminal residue" evidence="2">
    <location>
        <position position="90"/>
    </location>
</feature>
<dbReference type="GO" id="GO:0004523">
    <property type="term" value="F:RNA-DNA hybrid ribonuclease activity"/>
    <property type="evidence" value="ECO:0007669"/>
    <property type="project" value="InterPro"/>
</dbReference>
<proteinExistence type="predicted"/>
<dbReference type="Pfam" id="PF13456">
    <property type="entry name" value="RVT_3"/>
    <property type="match status" value="1"/>
</dbReference>
<evidence type="ECO:0000313" key="2">
    <source>
        <dbReference type="EMBL" id="MBA0776857.1"/>
    </source>
</evidence>
<keyword evidence="3" id="KW-1185">Reference proteome</keyword>
<organism evidence="2 3">
    <name type="scientific">Gossypium trilobum</name>
    <dbReference type="NCBI Taxonomy" id="34281"/>
    <lineage>
        <taxon>Eukaryota</taxon>
        <taxon>Viridiplantae</taxon>
        <taxon>Streptophyta</taxon>
        <taxon>Embryophyta</taxon>
        <taxon>Tracheophyta</taxon>
        <taxon>Spermatophyta</taxon>
        <taxon>Magnoliopsida</taxon>
        <taxon>eudicotyledons</taxon>
        <taxon>Gunneridae</taxon>
        <taxon>Pentapetalae</taxon>
        <taxon>rosids</taxon>
        <taxon>malvids</taxon>
        <taxon>Malvales</taxon>
        <taxon>Malvaceae</taxon>
        <taxon>Malvoideae</taxon>
        <taxon>Gossypium</taxon>
    </lineage>
</organism>
<evidence type="ECO:0000313" key="3">
    <source>
        <dbReference type="Proteomes" id="UP000593568"/>
    </source>
</evidence>
<evidence type="ECO:0000259" key="1">
    <source>
        <dbReference type="Pfam" id="PF13456"/>
    </source>
</evidence>
<dbReference type="PANTHER" id="PTHR47723:SF19">
    <property type="entry name" value="POLYNUCLEOTIDYL TRANSFERASE, RIBONUCLEASE H-LIKE SUPERFAMILY PROTEIN"/>
    <property type="match status" value="1"/>
</dbReference>
<dbReference type="CDD" id="cd06222">
    <property type="entry name" value="RNase_H_like"/>
    <property type="match status" value="1"/>
</dbReference>
<dbReference type="AlphaFoldDB" id="A0A7J9EV15"/>